<feature type="chain" id="PRO_5018139256" description="UPAR/Ly6 domain-containing protein" evidence="1">
    <location>
        <begin position="22"/>
        <end position="92"/>
    </location>
</feature>
<evidence type="ECO:0000313" key="2">
    <source>
        <dbReference type="Ensembl" id="ENSCSEP00000020752.1"/>
    </source>
</evidence>
<evidence type="ECO:0000256" key="1">
    <source>
        <dbReference type="SAM" id="SignalP"/>
    </source>
</evidence>
<dbReference type="InterPro" id="IPR045860">
    <property type="entry name" value="Snake_toxin-like_sf"/>
</dbReference>
<dbReference type="AlphaFoldDB" id="A0A3P8W2L9"/>
<dbReference type="OMA" id="KCNFCFS"/>
<keyword evidence="3" id="KW-1185">Reference proteome</keyword>
<evidence type="ECO:0000313" key="3">
    <source>
        <dbReference type="Proteomes" id="UP000265120"/>
    </source>
</evidence>
<reference evidence="2 3" key="1">
    <citation type="journal article" date="2014" name="Nat. Genet.">
        <title>Whole-genome sequence of a flatfish provides insights into ZW sex chromosome evolution and adaptation to a benthic lifestyle.</title>
        <authorList>
            <person name="Chen S."/>
            <person name="Zhang G."/>
            <person name="Shao C."/>
            <person name="Huang Q."/>
            <person name="Liu G."/>
            <person name="Zhang P."/>
            <person name="Song W."/>
            <person name="An N."/>
            <person name="Chalopin D."/>
            <person name="Volff J.N."/>
            <person name="Hong Y."/>
            <person name="Li Q."/>
            <person name="Sha Z."/>
            <person name="Zhou H."/>
            <person name="Xie M."/>
            <person name="Yu Q."/>
            <person name="Liu Y."/>
            <person name="Xiang H."/>
            <person name="Wang N."/>
            <person name="Wu K."/>
            <person name="Yang C."/>
            <person name="Zhou Q."/>
            <person name="Liao X."/>
            <person name="Yang L."/>
            <person name="Hu Q."/>
            <person name="Zhang J."/>
            <person name="Meng L."/>
            <person name="Jin L."/>
            <person name="Tian Y."/>
            <person name="Lian J."/>
            <person name="Yang J."/>
            <person name="Miao G."/>
            <person name="Liu S."/>
            <person name="Liang Z."/>
            <person name="Yan F."/>
            <person name="Li Y."/>
            <person name="Sun B."/>
            <person name="Zhang H."/>
            <person name="Zhang J."/>
            <person name="Zhu Y."/>
            <person name="Du M."/>
            <person name="Zhao Y."/>
            <person name="Schartl M."/>
            <person name="Tang Q."/>
            <person name="Wang J."/>
        </authorList>
    </citation>
    <scope>NUCLEOTIDE SEQUENCE</scope>
</reference>
<organism evidence="2 3">
    <name type="scientific">Cynoglossus semilaevis</name>
    <name type="common">Tongue sole</name>
    <dbReference type="NCBI Taxonomy" id="244447"/>
    <lineage>
        <taxon>Eukaryota</taxon>
        <taxon>Metazoa</taxon>
        <taxon>Chordata</taxon>
        <taxon>Craniata</taxon>
        <taxon>Vertebrata</taxon>
        <taxon>Euteleostomi</taxon>
        <taxon>Actinopterygii</taxon>
        <taxon>Neopterygii</taxon>
        <taxon>Teleostei</taxon>
        <taxon>Neoteleostei</taxon>
        <taxon>Acanthomorphata</taxon>
        <taxon>Carangaria</taxon>
        <taxon>Pleuronectiformes</taxon>
        <taxon>Pleuronectoidei</taxon>
        <taxon>Cynoglossidae</taxon>
        <taxon>Cynoglossinae</taxon>
        <taxon>Cynoglossus</taxon>
    </lineage>
</organism>
<dbReference type="Ensembl" id="ENSCSET00000021013.1">
    <property type="protein sequence ID" value="ENSCSEP00000020752.1"/>
    <property type="gene ID" value="ENSCSEG00000013245.1"/>
</dbReference>
<dbReference type="GeneTree" id="ENSGT01020000230582"/>
<protein>
    <recommendedName>
        <fullName evidence="4">UPAR/Ly6 domain-containing protein</fullName>
    </recommendedName>
</protein>
<accession>A0A3P8W2L9</accession>
<reference evidence="2" key="3">
    <citation type="submission" date="2025-09" db="UniProtKB">
        <authorList>
            <consortium name="Ensembl"/>
        </authorList>
    </citation>
    <scope>IDENTIFICATION</scope>
</reference>
<feature type="signal peptide" evidence="1">
    <location>
        <begin position="1"/>
        <end position="21"/>
    </location>
</feature>
<dbReference type="InParanoid" id="A0A3P8W2L9"/>
<dbReference type="Proteomes" id="UP000265120">
    <property type="component" value="Chromosome 14"/>
</dbReference>
<keyword evidence="1" id="KW-0732">Signal</keyword>
<sequence>MRSTLCVSVLLVLALLHQGEPLVCNYCFGKGSSLCTPTSNQTCSRGVDGCAAVILTGALSANFRSCMNMAVCQGYVQTPGAFATCCSTDLCN</sequence>
<reference evidence="2" key="2">
    <citation type="submission" date="2025-08" db="UniProtKB">
        <authorList>
            <consortium name="Ensembl"/>
        </authorList>
    </citation>
    <scope>IDENTIFICATION</scope>
</reference>
<proteinExistence type="predicted"/>
<name>A0A3P8W2L9_CYNSE</name>
<dbReference type="Gene3D" id="2.10.60.10">
    <property type="entry name" value="CD59"/>
    <property type="match status" value="1"/>
</dbReference>
<evidence type="ECO:0008006" key="4">
    <source>
        <dbReference type="Google" id="ProtNLM"/>
    </source>
</evidence>
<dbReference type="SUPFAM" id="SSF57302">
    <property type="entry name" value="Snake toxin-like"/>
    <property type="match status" value="1"/>
</dbReference>